<dbReference type="EMBL" id="QGDB01000015">
    <property type="protein sequence ID" value="PWL16307.1"/>
    <property type="molecule type" value="Genomic_DNA"/>
</dbReference>
<feature type="transmembrane region" description="Helical" evidence="1">
    <location>
        <begin position="317"/>
        <end position="337"/>
    </location>
</feature>
<gene>
    <name evidence="2" type="ORF">DKP76_18245</name>
</gene>
<accession>A0A316J332</accession>
<reference evidence="2 3" key="1">
    <citation type="submission" date="2018-05" db="EMBL/GenBank/DDBJ databases">
        <title>Comparative genomic sequence analysis between strain HN4 and CCM 8460T (Falsochrobactrum ovis) will provide more evidence to prove that HN4 is a new species of Falsochrobactrum.</title>
        <authorList>
            <person name="Lyu W."/>
            <person name="Sun L."/>
            <person name="Yao L."/>
        </authorList>
    </citation>
    <scope>NUCLEOTIDE SEQUENCE [LARGE SCALE GENOMIC DNA]</scope>
    <source>
        <strain evidence="2 3">HN4</strain>
    </source>
</reference>
<feature type="transmembrane region" description="Helical" evidence="1">
    <location>
        <begin position="24"/>
        <end position="46"/>
    </location>
</feature>
<organism evidence="2 3">
    <name type="scientific">Falsochrobactrum shanghaiense</name>
    <dbReference type="NCBI Taxonomy" id="2201899"/>
    <lineage>
        <taxon>Bacteria</taxon>
        <taxon>Pseudomonadati</taxon>
        <taxon>Pseudomonadota</taxon>
        <taxon>Alphaproteobacteria</taxon>
        <taxon>Hyphomicrobiales</taxon>
        <taxon>Brucellaceae</taxon>
        <taxon>Falsochrobactrum</taxon>
    </lineage>
</organism>
<dbReference type="AlphaFoldDB" id="A0A316J332"/>
<dbReference type="Proteomes" id="UP000245865">
    <property type="component" value="Unassembled WGS sequence"/>
</dbReference>
<keyword evidence="1" id="KW-0472">Membrane</keyword>
<evidence type="ECO:0000313" key="2">
    <source>
        <dbReference type="EMBL" id="PWL16307.1"/>
    </source>
</evidence>
<evidence type="ECO:0000256" key="1">
    <source>
        <dbReference type="SAM" id="Phobius"/>
    </source>
</evidence>
<name>A0A316J332_9HYPH</name>
<keyword evidence="1" id="KW-1133">Transmembrane helix</keyword>
<proteinExistence type="predicted"/>
<evidence type="ECO:0000313" key="3">
    <source>
        <dbReference type="Proteomes" id="UP000245865"/>
    </source>
</evidence>
<keyword evidence="3" id="KW-1185">Reference proteome</keyword>
<sequence length="341" mass="37010">MMMGWGLRLRQRFQNAVKRARQRLGWHVLAFAVILLCAALIVLELVPSRTFVRTTFTATIETQEVRFRLGEQQAALTGISGNRILARELVPSPGEAEVVPFDLGDPSEPTHSSANGDLELLAQATDAYLEIDRLWLPPHTAVKIASGGEGSTLALEFIETGADDPIDVRFVWRGAIASSQDAAPTLVGSRIWQADKPSLTIDEARIRGLVPVPIHITNIAFDRVLSGDEYQSPVSAVISGELQFDIAGFPGRPHTIREGETLSFDGLKAQMLNLSQSDKGFRFLLIGSADAVSLGFLTNHRDVQPSMLNAILARESLTILASALFAMLLALMGAINFGGKK</sequence>
<protein>
    <submittedName>
        <fullName evidence="2">Uncharacterized protein</fullName>
    </submittedName>
</protein>
<comment type="caution">
    <text evidence="2">The sequence shown here is derived from an EMBL/GenBank/DDBJ whole genome shotgun (WGS) entry which is preliminary data.</text>
</comment>
<keyword evidence="1" id="KW-0812">Transmembrane</keyword>